<evidence type="ECO:0000313" key="1">
    <source>
        <dbReference type="EMBL" id="CAG1836131.1"/>
    </source>
</evidence>
<reference evidence="1" key="1">
    <citation type="submission" date="2021-03" db="EMBL/GenBank/DDBJ databases">
        <authorList>
            <consortium name="Genoscope - CEA"/>
            <person name="William W."/>
        </authorList>
    </citation>
    <scope>NUCLEOTIDE SEQUENCE</scope>
    <source>
        <strain evidence="1">Doubled-haploid Pahang</strain>
    </source>
</reference>
<protein>
    <submittedName>
        <fullName evidence="1">(wild Malaysian banana) hypothetical protein</fullName>
    </submittedName>
</protein>
<dbReference type="EMBL" id="HG996474">
    <property type="protein sequence ID" value="CAG1836131.1"/>
    <property type="molecule type" value="Genomic_DNA"/>
</dbReference>
<name>A0A8D6ZVA8_MUSAM</name>
<proteinExistence type="predicted"/>
<accession>A0A8D6ZVA8</accession>
<feature type="non-terminal residue" evidence="1">
    <location>
        <position position="1"/>
    </location>
</feature>
<gene>
    <name evidence="1" type="ORF">GSMUA_241000.1</name>
</gene>
<organism evidence="1">
    <name type="scientific">Musa acuminata subsp. malaccensis</name>
    <name type="common">Wild banana</name>
    <name type="synonym">Musa malaccensis</name>
    <dbReference type="NCBI Taxonomy" id="214687"/>
    <lineage>
        <taxon>Eukaryota</taxon>
        <taxon>Viridiplantae</taxon>
        <taxon>Streptophyta</taxon>
        <taxon>Embryophyta</taxon>
        <taxon>Tracheophyta</taxon>
        <taxon>Spermatophyta</taxon>
        <taxon>Magnoliopsida</taxon>
        <taxon>Liliopsida</taxon>
        <taxon>Zingiberales</taxon>
        <taxon>Musaceae</taxon>
        <taxon>Musa</taxon>
    </lineage>
</organism>
<dbReference type="AlphaFoldDB" id="A0A8D6ZVA8"/>
<sequence length="45" mass="4848">HFSTIFSYLFLCLSLEESLHPEVLDTTTLFSTDASSSSPLLAGGI</sequence>